<proteinExistence type="predicted"/>
<evidence type="ECO:0000313" key="3">
    <source>
        <dbReference type="EMBL" id="KAF5690645.1"/>
    </source>
</evidence>
<dbReference type="PROSITE" id="PS50011">
    <property type="entry name" value="PROTEIN_KINASE_DOM"/>
    <property type="match status" value="1"/>
</dbReference>
<dbReference type="Pfam" id="PF26616">
    <property type="entry name" value="CorA-like"/>
    <property type="match status" value="1"/>
</dbReference>
<feature type="region of interest" description="Disordered" evidence="1">
    <location>
        <begin position="941"/>
        <end position="1029"/>
    </location>
</feature>
<organism evidence="3 4">
    <name type="scientific">Fusarium denticulatum</name>
    <dbReference type="NCBI Taxonomy" id="48507"/>
    <lineage>
        <taxon>Eukaryota</taxon>
        <taxon>Fungi</taxon>
        <taxon>Dikarya</taxon>
        <taxon>Ascomycota</taxon>
        <taxon>Pezizomycotina</taxon>
        <taxon>Sordariomycetes</taxon>
        <taxon>Hypocreomycetidae</taxon>
        <taxon>Hypocreales</taxon>
        <taxon>Nectriaceae</taxon>
        <taxon>Fusarium</taxon>
        <taxon>Fusarium fujikuroi species complex</taxon>
    </lineage>
</organism>
<dbReference type="InterPro" id="IPR011009">
    <property type="entry name" value="Kinase-like_dom_sf"/>
</dbReference>
<dbReference type="Proteomes" id="UP000562682">
    <property type="component" value="Unassembled WGS sequence"/>
</dbReference>
<evidence type="ECO:0000259" key="2">
    <source>
        <dbReference type="PROSITE" id="PS50011"/>
    </source>
</evidence>
<comment type="caution">
    <text evidence="3">The sequence shown here is derived from an EMBL/GenBank/DDBJ whole genome shotgun (WGS) entry which is preliminary data.</text>
</comment>
<dbReference type="SUPFAM" id="SSF56112">
    <property type="entry name" value="Protein kinase-like (PK-like)"/>
    <property type="match status" value="1"/>
</dbReference>
<evidence type="ECO:0000256" key="1">
    <source>
        <dbReference type="SAM" id="MobiDB-lite"/>
    </source>
</evidence>
<evidence type="ECO:0000313" key="4">
    <source>
        <dbReference type="Proteomes" id="UP000562682"/>
    </source>
</evidence>
<protein>
    <submittedName>
        <fullName evidence="3">Serine threonine kinase</fullName>
    </submittedName>
</protein>
<dbReference type="InterPro" id="IPR058257">
    <property type="entry name" value="CorA-like_dom"/>
</dbReference>
<dbReference type="Pfam" id="PF00069">
    <property type="entry name" value="Pkinase"/>
    <property type="match status" value="1"/>
</dbReference>
<name>A0A8H5UMM9_9HYPO</name>
<keyword evidence="3" id="KW-0808">Transferase</keyword>
<keyword evidence="4" id="KW-1185">Reference proteome</keyword>
<dbReference type="Gene3D" id="1.10.510.10">
    <property type="entry name" value="Transferase(Phosphotransferase) domain 1"/>
    <property type="match status" value="1"/>
</dbReference>
<dbReference type="SMART" id="SM00220">
    <property type="entry name" value="S_TKc"/>
    <property type="match status" value="1"/>
</dbReference>
<dbReference type="GO" id="GO:0005524">
    <property type="term" value="F:ATP binding"/>
    <property type="evidence" value="ECO:0007669"/>
    <property type="project" value="InterPro"/>
</dbReference>
<keyword evidence="3" id="KW-0418">Kinase</keyword>
<feature type="compositionally biased region" description="Polar residues" evidence="1">
    <location>
        <begin position="949"/>
        <end position="958"/>
    </location>
</feature>
<accession>A0A8H5UMM9</accession>
<dbReference type="EMBL" id="JAAOAK010000087">
    <property type="protein sequence ID" value="KAF5690645.1"/>
    <property type="molecule type" value="Genomic_DNA"/>
</dbReference>
<feature type="compositionally biased region" description="Basic and acidic residues" evidence="1">
    <location>
        <begin position="987"/>
        <end position="996"/>
    </location>
</feature>
<sequence>MNNFDSLIDCCYKETAITCPAELEKHLGQNSEDPHYSMIFIQSKNSRSPLNCSHQSFCYLSTFYQIPASFLDFLFSFGQNPEPLDYHMTGFNGSDTLDFPKSDVVEIPKLGRSGREHVVQYLLRSVESSVKGNEVVWNIRQMAVHHKYDLITGKAFWLNIKANSIMQDRLKESITHDPKFNPTLAKGLASSFASTLMTHLVHIEWCDESWRQCINELEEKIRVVLQKAKTASVGQQPDLPAAVKALTNRNGTTTFGAPEKPPSPSPACFNPYENIGKLLTPYLQSALGKPSPKAHATPLLPLAHKTAAAPMSETDDNLAKRLKSLKALEAFSVEDLQLLHYLGEQLENYRLVMLLNRQTLRDISEHYQDLTTRDNFPSEQKAECQRSVASFARRVERVRKNLEIRVTQIESLRAWLQEGKTLLEGILQYRSVQVSHIFTESSHSQSAKMERIAYKTEQETISMHIITCVTLAFLPGTFVAHYVKRPFNMASGPQKKFCTYVESKLVNGVNGHGKTVAYVPGTDLENYWSQANVDDILDSHDRPIHESSTYIAKKLRHIFSNLVYTGHTQQISWFCQHVRNLSDHHLPFSVQELPQNCAWSKDFLEHQWKFCPLAFTSDTVFKRTLHSKHILPVAYEECLTDSARLSGAATLWRAGTVVFKIYEGASAQRLYKAEAEAYNQLLRSNNEGYITKHFASFSFDDIDKSIIVLEYAEGGSLLNFLQSTNIPFTLDEYCLLWSATSNHWSLSGVHQDIQLSNILVFPRKDKSSRFDVTFKLADFGLAKIGRIYSQGDSLITSKKGNRMYTSPETYSNYRVQDRAKIEISPACDIWSLGAVFSDVLVWSITGESGREDYRLERQEEISNEPHLRASKHDACFHDGTSRLTTIEKFHDYVLRGKRGTDYISPHISQLIIEYMLTDRLQRLNPMQVKLRADKKIKMALNGPGEATPVSPSSLTNGWHSPPILPSTSTPTPPLQKRATLPSTTEPRPSHVPDRSLRQSYPMETRNPISESSVPPKPLFRHEPLTESPAPEPVSTLINHNGPIAASAPTNAVVTVDQVYQLLEQKDRLLLFSGPLGAKADKGAEIMDLPGMEEARSKIAEAKGRDQIMLMDNFGSMEEHKPKAMKTARVISYVAKIADDNGMEVFAASETAKKPVICTSSGKVEKVIKKMRIVNGKCDMYKCLDDILNRVLDPAQFRPTSIYIYTDGVWEPGDDKVKLLISRAIDFLDRHGHKSSALMFQFIRFGNDPTGTERLDYLDNQCKRRTKTNDYDIVDAKHCDEHVPDIVIGSISRWHDEKT</sequence>
<dbReference type="PANTHER" id="PTHR24359">
    <property type="entry name" value="SERINE/THREONINE-PROTEIN KINASE SBK1"/>
    <property type="match status" value="1"/>
</dbReference>
<reference evidence="3 4" key="1">
    <citation type="submission" date="2020-05" db="EMBL/GenBank/DDBJ databases">
        <title>Identification and distribution of gene clusters putatively required for synthesis of sphingolipid metabolism inhibitors in phylogenetically diverse species of the filamentous fungus Fusarium.</title>
        <authorList>
            <person name="Kim H.-S."/>
            <person name="Busman M."/>
            <person name="Brown D.W."/>
            <person name="Divon H."/>
            <person name="Uhlig S."/>
            <person name="Proctor R.H."/>
        </authorList>
    </citation>
    <scope>NUCLEOTIDE SEQUENCE [LARGE SCALE GENOMIC DNA]</scope>
    <source>
        <strain evidence="3 4">NRRL 25311</strain>
    </source>
</reference>
<feature type="domain" description="Protein kinase" evidence="2">
    <location>
        <begin position="610"/>
        <end position="936"/>
    </location>
</feature>
<dbReference type="InterPro" id="IPR000719">
    <property type="entry name" value="Prot_kinase_dom"/>
</dbReference>
<dbReference type="GO" id="GO:0004674">
    <property type="term" value="F:protein serine/threonine kinase activity"/>
    <property type="evidence" value="ECO:0007669"/>
    <property type="project" value="TreeGrafter"/>
</dbReference>
<gene>
    <name evidence="3" type="ORF">FDENT_3809</name>
</gene>
<dbReference type="PANTHER" id="PTHR24359:SF1">
    <property type="entry name" value="INHIBITOR OF NUCLEAR FACTOR KAPPA-B KINASE EPSILON SUBUNIT HOMOLOG 1-RELATED"/>
    <property type="match status" value="1"/>
</dbReference>